<name>A0A4Y2BL17_ARAVE</name>
<proteinExistence type="predicted"/>
<sequence>MQLEPCQTKAPIYRVDLQWKKISNLEPLGPEAETLSLGYHDPSNLELIIQKCVSVGAWSSVKGVRYTVTALGTNVLQSLTKCYYLAEIR</sequence>
<gene>
    <name evidence="1" type="ORF">AVEN_123811_1</name>
</gene>
<evidence type="ECO:0000313" key="2">
    <source>
        <dbReference type="Proteomes" id="UP000499080"/>
    </source>
</evidence>
<reference evidence="1 2" key="1">
    <citation type="journal article" date="2019" name="Sci. Rep.">
        <title>Orb-weaving spider Araneus ventricosus genome elucidates the spidroin gene catalogue.</title>
        <authorList>
            <person name="Kono N."/>
            <person name="Nakamura H."/>
            <person name="Ohtoshi R."/>
            <person name="Moran D.A.P."/>
            <person name="Shinohara A."/>
            <person name="Yoshida Y."/>
            <person name="Fujiwara M."/>
            <person name="Mori M."/>
            <person name="Tomita M."/>
            <person name="Arakawa K."/>
        </authorList>
    </citation>
    <scope>NUCLEOTIDE SEQUENCE [LARGE SCALE GENOMIC DNA]</scope>
</reference>
<dbReference type="EMBL" id="BGPR01000087">
    <property type="protein sequence ID" value="GBL92643.1"/>
    <property type="molecule type" value="Genomic_DNA"/>
</dbReference>
<organism evidence="1 2">
    <name type="scientific">Araneus ventricosus</name>
    <name type="common">Orbweaver spider</name>
    <name type="synonym">Epeira ventricosa</name>
    <dbReference type="NCBI Taxonomy" id="182803"/>
    <lineage>
        <taxon>Eukaryota</taxon>
        <taxon>Metazoa</taxon>
        <taxon>Ecdysozoa</taxon>
        <taxon>Arthropoda</taxon>
        <taxon>Chelicerata</taxon>
        <taxon>Arachnida</taxon>
        <taxon>Araneae</taxon>
        <taxon>Araneomorphae</taxon>
        <taxon>Entelegynae</taxon>
        <taxon>Araneoidea</taxon>
        <taxon>Araneidae</taxon>
        <taxon>Araneus</taxon>
    </lineage>
</organism>
<keyword evidence="2" id="KW-1185">Reference proteome</keyword>
<dbReference type="AlphaFoldDB" id="A0A4Y2BL17"/>
<protein>
    <submittedName>
        <fullName evidence="1">Uncharacterized protein</fullName>
    </submittedName>
</protein>
<accession>A0A4Y2BL17</accession>
<evidence type="ECO:0000313" key="1">
    <source>
        <dbReference type="EMBL" id="GBL92643.1"/>
    </source>
</evidence>
<dbReference type="Proteomes" id="UP000499080">
    <property type="component" value="Unassembled WGS sequence"/>
</dbReference>
<comment type="caution">
    <text evidence="1">The sequence shown here is derived from an EMBL/GenBank/DDBJ whole genome shotgun (WGS) entry which is preliminary data.</text>
</comment>